<dbReference type="GO" id="GO:0005524">
    <property type="term" value="F:ATP binding"/>
    <property type="evidence" value="ECO:0007669"/>
    <property type="project" value="UniProtKB-KW"/>
</dbReference>
<dbReference type="NCBIfam" id="TIGR00229">
    <property type="entry name" value="sensory_box"/>
    <property type="match status" value="1"/>
</dbReference>
<protein>
    <submittedName>
        <fullName evidence="3">ATP-binding protein</fullName>
    </submittedName>
</protein>
<keyword evidence="1" id="KW-0723">Serine/threonine-protein kinase</keyword>
<dbReference type="Proteomes" id="UP001596087">
    <property type="component" value="Unassembled WGS sequence"/>
</dbReference>
<dbReference type="Gene3D" id="3.30.565.10">
    <property type="entry name" value="Histidine kinase-like ATPase, C-terminal domain"/>
    <property type="match status" value="1"/>
</dbReference>
<dbReference type="InterPro" id="IPR036890">
    <property type="entry name" value="HATPase_C_sf"/>
</dbReference>
<dbReference type="PANTHER" id="PTHR35526">
    <property type="entry name" value="ANTI-SIGMA-F FACTOR RSBW-RELATED"/>
    <property type="match status" value="1"/>
</dbReference>
<evidence type="ECO:0000259" key="2">
    <source>
        <dbReference type="Pfam" id="PF13581"/>
    </source>
</evidence>
<dbReference type="CDD" id="cd16936">
    <property type="entry name" value="HATPase_RsbW-like"/>
    <property type="match status" value="1"/>
</dbReference>
<evidence type="ECO:0000313" key="4">
    <source>
        <dbReference type="Proteomes" id="UP001596087"/>
    </source>
</evidence>
<sequence length="428" mass="46255">MSPSVELDRTLPPSPTSAGEARRLLREVLSETGAGDWVDNAQVAISELVTNALVHAGTPIRLHVHAERGGLRVEVADGNPHLPRQRDYAATSPTGRGLHLVDELVDSWGAFPDSDGKVVWFEIREGERSTRRAPLLPIPVDAEPPVLVSVQVDLLEVPLLMHLAWQEHAAALLREYLLATMEDDATVIEQHAGASEALSILHEQVPEPELALEPGRVMDDAAGTGLVAPRCAVRIPADSLGSFATLDALLDAAVEMAESGSLLSPPVQPEMRELRRWICREVREQGRGAAPRPWWPVTADEPPPDGLEELVWDPAPVTGSTRALVAVDDANRVVAISAGALDLLGYDVAGDLVGRRLLHIVPERYHQAHVAGFTLHLTNGRSPLIGNRVTVPVRCRSGEERLVGMVVTVEGLPRGRRVFTAELLDEAG</sequence>
<dbReference type="InterPro" id="IPR003594">
    <property type="entry name" value="HATPase_dom"/>
</dbReference>
<proteinExistence type="predicted"/>
<gene>
    <name evidence="3" type="ORF">ACFPGP_22950</name>
</gene>
<feature type="domain" description="Histidine kinase/HSP90-like ATPase" evidence="2">
    <location>
        <begin position="12"/>
        <end position="121"/>
    </location>
</feature>
<dbReference type="InterPro" id="IPR035965">
    <property type="entry name" value="PAS-like_dom_sf"/>
</dbReference>
<keyword evidence="1" id="KW-0418">Kinase</keyword>
<comment type="caution">
    <text evidence="3">The sequence shown here is derived from an EMBL/GenBank/DDBJ whole genome shotgun (WGS) entry which is preliminary data.</text>
</comment>
<dbReference type="Gene3D" id="3.30.450.20">
    <property type="entry name" value="PAS domain"/>
    <property type="match status" value="1"/>
</dbReference>
<keyword evidence="3" id="KW-0547">Nucleotide-binding</keyword>
<accession>A0ABW0BQ58</accession>
<dbReference type="RefSeq" id="WP_378593821.1">
    <property type="nucleotide sequence ID" value="NZ_JBHSKD010000029.1"/>
</dbReference>
<dbReference type="Pfam" id="PF13581">
    <property type="entry name" value="HATPase_c_2"/>
    <property type="match status" value="1"/>
</dbReference>
<dbReference type="EMBL" id="JBHSKD010000029">
    <property type="protein sequence ID" value="MFC5179549.1"/>
    <property type="molecule type" value="Genomic_DNA"/>
</dbReference>
<keyword evidence="3" id="KW-0067">ATP-binding</keyword>
<evidence type="ECO:0000313" key="3">
    <source>
        <dbReference type="EMBL" id="MFC5179549.1"/>
    </source>
</evidence>
<dbReference type="SUPFAM" id="SSF55785">
    <property type="entry name" value="PYP-like sensor domain (PAS domain)"/>
    <property type="match status" value="1"/>
</dbReference>
<keyword evidence="4" id="KW-1185">Reference proteome</keyword>
<evidence type="ECO:0000256" key="1">
    <source>
        <dbReference type="ARBA" id="ARBA00022527"/>
    </source>
</evidence>
<name>A0ABW0BQ58_9ACTN</name>
<reference evidence="4" key="1">
    <citation type="journal article" date="2019" name="Int. J. Syst. Evol. Microbiol.">
        <title>The Global Catalogue of Microorganisms (GCM) 10K type strain sequencing project: providing services to taxonomists for standard genome sequencing and annotation.</title>
        <authorList>
            <consortium name="The Broad Institute Genomics Platform"/>
            <consortium name="The Broad Institute Genome Sequencing Center for Infectious Disease"/>
            <person name="Wu L."/>
            <person name="Ma J."/>
        </authorList>
    </citation>
    <scope>NUCLEOTIDE SEQUENCE [LARGE SCALE GENOMIC DNA]</scope>
    <source>
        <strain evidence="4">DFY41</strain>
    </source>
</reference>
<dbReference type="InterPro" id="IPR050267">
    <property type="entry name" value="Anti-sigma-factor_SerPK"/>
</dbReference>
<dbReference type="InterPro" id="IPR000014">
    <property type="entry name" value="PAS"/>
</dbReference>
<organism evidence="3 4">
    <name type="scientific">Nocardioides taihuensis</name>
    <dbReference type="NCBI Taxonomy" id="1835606"/>
    <lineage>
        <taxon>Bacteria</taxon>
        <taxon>Bacillati</taxon>
        <taxon>Actinomycetota</taxon>
        <taxon>Actinomycetes</taxon>
        <taxon>Propionibacteriales</taxon>
        <taxon>Nocardioidaceae</taxon>
        <taxon>Nocardioides</taxon>
    </lineage>
</organism>
<keyword evidence="1" id="KW-0808">Transferase</keyword>
<dbReference type="PANTHER" id="PTHR35526:SF3">
    <property type="entry name" value="ANTI-SIGMA-F FACTOR RSBW"/>
    <property type="match status" value="1"/>
</dbReference>
<dbReference type="SUPFAM" id="SSF55874">
    <property type="entry name" value="ATPase domain of HSP90 chaperone/DNA topoisomerase II/histidine kinase"/>
    <property type="match status" value="1"/>
</dbReference>